<dbReference type="FunFam" id="3.40.50.300:FF:001113">
    <property type="entry name" value="ATP-dependent RNA helicase TDRD9"/>
    <property type="match status" value="1"/>
</dbReference>
<dbReference type="EMBL" id="JBHFQA010000002">
    <property type="protein sequence ID" value="KAL2102407.1"/>
    <property type="molecule type" value="Genomic_DNA"/>
</dbReference>
<evidence type="ECO:0000256" key="1">
    <source>
        <dbReference type="ARBA" id="ARBA00022801"/>
    </source>
</evidence>
<dbReference type="InterPro" id="IPR027417">
    <property type="entry name" value="P-loop_NTPase"/>
</dbReference>
<dbReference type="InterPro" id="IPR002464">
    <property type="entry name" value="DNA/RNA_helicase_DEAH_CS"/>
</dbReference>
<evidence type="ECO:0000313" key="4">
    <source>
        <dbReference type="Proteomes" id="UP001591681"/>
    </source>
</evidence>
<comment type="caution">
    <text evidence="3">The sequence shown here is derived from an EMBL/GenBank/DDBJ whole genome shotgun (WGS) entry which is preliminary data.</text>
</comment>
<dbReference type="Pfam" id="PF00270">
    <property type="entry name" value="DEAD"/>
    <property type="match status" value="1"/>
</dbReference>
<protein>
    <recommendedName>
        <fullName evidence="2">Helicase ATP-binding domain-containing protein</fullName>
    </recommendedName>
</protein>
<dbReference type="InterPro" id="IPR014001">
    <property type="entry name" value="Helicase_ATP-bd"/>
</dbReference>
<dbReference type="SMART" id="SM00487">
    <property type="entry name" value="DEXDc"/>
    <property type="match status" value="1"/>
</dbReference>
<organism evidence="3 4">
    <name type="scientific">Coilia grayii</name>
    <name type="common">Gray's grenadier anchovy</name>
    <dbReference type="NCBI Taxonomy" id="363190"/>
    <lineage>
        <taxon>Eukaryota</taxon>
        <taxon>Metazoa</taxon>
        <taxon>Chordata</taxon>
        <taxon>Craniata</taxon>
        <taxon>Vertebrata</taxon>
        <taxon>Euteleostomi</taxon>
        <taxon>Actinopterygii</taxon>
        <taxon>Neopterygii</taxon>
        <taxon>Teleostei</taxon>
        <taxon>Clupei</taxon>
        <taxon>Clupeiformes</taxon>
        <taxon>Clupeoidei</taxon>
        <taxon>Engraulidae</taxon>
        <taxon>Coilinae</taxon>
        <taxon>Coilia</taxon>
    </lineage>
</organism>
<evidence type="ECO:0000313" key="3">
    <source>
        <dbReference type="EMBL" id="KAL2102407.1"/>
    </source>
</evidence>
<dbReference type="PROSITE" id="PS51192">
    <property type="entry name" value="HELICASE_ATP_BIND_1"/>
    <property type="match status" value="1"/>
</dbReference>
<dbReference type="GO" id="GO:0016787">
    <property type="term" value="F:hydrolase activity"/>
    <property type="evidence" value="ECO:0007669"/>
    <property type="project" value="UniProtKB-KW"/>
</dbReference>
<dbReference type="PROSITE" id="PS00690">
    <property type="entry name" value="DEAH_ATP_HELICASE"/>
    <property type="match status" value="1"/>
</dbReference>
<dbReference type="Gene3D" id="3.40.50.300">
    <property type="entry name" value="P-loop containing nucleotide triphosphate hydrolases"/>
    <property type="match status" value="2"/>
</dbReference>
<dbReference type="PANTHER" id="PTHR18934">
    <property type="entry name" value="ATP-DEPENDENT RNA HELICASE"/>
    <property type="match status" value="1"/>
</dbReference>
<dbReference type="PANTHER" id="PTHR18934:SF113">
    <property type="entry name" value="ATP-DEPENDENT RNA HELICASE TDRD9"/>
    <property type="match status" value="1"/>
</dbReference>
<gene>
    <name evidence="3" type="ORF">ACEWY4_001575</name>
</gene>
<sequence>MFSMCSVLVTLEKGVIRNASIDCEDKDLALVSLIENNSVVIIRGATGSGKSTQLPQFVLDHYHEKNAPCNLVVTQPHKIGASSIARWVARQRKCALGSLVGYQVGLEKMASEHTRLIYMTTGVLLQKVVQAKSLTEYSHIFIDEVHERTEELDFLLLVIRKLLFSNSRRVRVILMSATINCKEFAEYFGTPLRSQNPVFEVEGAPYAIEQFYLDDLRGLIPISQAVPLHWDEPGISVQMYNIAISLIQKFDTMEDQDQSPKEETRGVMKLPERGSVLVFLPGLAEIEYMQDALSKLGSRRLQVYPLHSTVTREEQNEVFLVPVAGYRKVTVGSIPP</sequence>
<dbReference type="Proteomes" id="UP001591681">
    <property type="component" value="Unassembled WGS sequence"/>
</dbReference>
<keyword evidence="4" id="KW-1185">Reference proteome</keyword>
<name>A0ABD1KTE1_9TELE</name>
<reference evidence="3 4" key="1">
    <citation type="submission" date="2024-09" db="EMBL/GenBank/DDBJ databases">
        <title>A chromosome-level genome assembly of Gray's grenadier anchovy, Coilia grayii.</title>
        <authorList>
            <person name="Fu Z."/>
        </authorList>
    </citation>
    <scope>NUCLEOTIDE SEQUENCE [LARGE SCALE GENOMIC DNA]</scope>
    <source>
        <strain evidence="3">G4</strain>
        <tissue evidence="3">Muscle</tissue>
    </source>
</reference>
<evidence type="ECO:0000259" key="2">
    <source>
        <dbReference type="PROSITE" id="PS51192"/>
    </source>
</evidence>
<accession>A0ABD1KTE1</accession>
<keyword evidence="1" id="KW-0378">Hydrolase</keyword>
<feature type="domain" description="Helicase ATP-binding" evidence="2">
    <location>
        <begin position="31"/>
        <end position="197"/>
    </location>
</feature>
<proteinExistence type="predicted"/>
<dbReference type="AlphaFoldDB" id="A0ABD1KTE1"/>
<dbReference type="InterPro" id="IPR011545">
    <property type="entry name" value="DEAD/DEAH_box_helicase_dom"/>
</dbReference>
<dbReference type="SUPFAM" id="SSF52540">
    <property type="entry name" value="P-loop containing nucleoside triphosphate hydrolases"/>
    <property type="match status" value="1"/>
</dbReference>